<evidence type="ECO:0000256" key="1">
    <source>
        <dbReference type="ARBA" id="ARBA00004651"/>
    </source>
</evidence>
<keyword evidence="5" id="KW-0472">Membrane</keyword>
<dbReference type="InterPro" id="IPR052192">
    <property type="entry name" value="Insect_Ionotropic_Sensory_Rcpt"/>
</dbReference>
<keyword evidence="9" id="KW-1185">Reference proteome</keyword>
<dbReference type="Gene3D" id="3.40.190.10">
    <property type="entry name" value="Periplasmic binding protein-like II"/>
    <property type="match status" value="1"/>
</dbReference>
<evidence type="ECO:0000256" key="4">
    <source>
        <dbReference type="ARBA" id="ARBA00022989"/>
    </source>
</evidence>
<evidence type="ECO:0000256" key="7">
    <source>
        <dbReference type="ARBA" id="ARBA00023180"/>
    </source>
</evidence>
<keyword evidence="6" id="KW-0675">Receptor</keyword>
<keyword evidence="2" id="KW-1003">Cell membrane</keyword>
<dbReference type="AlphaFoldDB" id="A0A7R8H840"/>
<evidence type="ECO:0000256" key="6">
    <source>
        <dbReference type="ARBA" id="ARBA00023170"/>
    </source>
</evidence>
<dbReference type="SUPFAM" id="SSF53850">
    <property type="entry name" value="Periplasmic binding protein-like II"/>
    <property type="match status" value="1"/>
</dbReference>
<evidence type="ECO:0000256" key="2">
    <source>
        <dbReference type="ARBA" id="ARBA00022475"/>
    </source>
</evidence>
<reference evidence="8" key="1">
    <citation type="submission" date="2021-02" db="EMBL/GenBank/DDBJ databases">
        <authorList>
            <person name="Bekaert M."/>
        </authorList>
    </citation>
    <scope>NUCLEOTIDE SEQUENCE</scope>
    <source>
        <strain evidence="8">IoA-00</strain>
    </source>
</reference>
<evidence type="ECO:0000256" key="5">
    <source>
        <dbReference type="ARBA" id="ARBA00023136"/>
    </source>
</evidence>
<dbReference type="GO" id="GO:0005886">
    <property type="term" value="C:plasma membrane"/>
    <property type="evidence" value="ECO:0007669"/>
    <property type="project" value="UniProtKB-SubCell"/>
</dbReference>
<dbReference type="PANTHER" id="PTHR42643">
    <property type="entry name" value="IONOTROPIC RECEPTOR 20A-RELATED"/>
    <property type="match status" value="1"/>
</dbReference>
<proteinExistence type="predicted"/>
<dbReference type="EMBL" id="HG994583">
    <property type="protein sequence ID" value="CAF2932411.1"/>
    <property type="molecule type" value="Genomic_DNA"/>
</dbReference>
<name>A0A7R8H840_LEPSM</name>
<accession>A0A7R8H840</accession>
<organism evidence="8 9">
    <name type="scientific">Lepeophtheirus salmonis</name>
    <name type="common">Salmon louse</name>
    <name type="synonym">Caligus salmonis</name>
    <dbReference type="NCBI Taxonomy" id="72036"/>
    <lineage>
        <taxon>Eukaryota</taxon>
        <taxon>Metazoa</taxon>
        <taxon>Ecdysozoa</taxon>
        <taxon>Arthropoda</taxon>
        <taxon>Crustacea</taxon>
        <taxon>Multicrustacea</taxon>
        <taxon>Hexanauplia</taxon>
        <taxon>Copepoda</taxon>
        <taxon>Siphonostomatoida</taxon>
        <taxon>Caligidae</taxon>
        <taxon>Lepeophtheirus</taxon>
    </lineage>
</organism>
<dbReference type="PANTHER" id="PTHR42643:SF30">
    <property type="entry name" value="IONOTROPIC RECEPTOR 40A-RELATED"/>
    <property type="match status" value="1"/>
</dbReference>
<comment type="subcellular location">
    <subcellularLocation>
        <location evidence="1">Cell membrane</location>
        <topology evidence="1">Multi-pass membrane protein</topology>
    </subcellularLocation>
</comment>
<keyword evidence="4" id="KW-1133">Transmembrane helix</keyword>
<protein>
    <submittedName>
        <fullName evidence="8">(salmon louse) hypothetical protein</fullName>
    </submittedName>
</protein>
<dbReference type="Proteomes" id="UP000675881">
    <property type="component" value="Chromosome 4"/>
</dbReference>
<evidence type="ECO:0000256" key="3">
    <source>
        <dbReference type="ARBA" id="ARBA00022692"/>
    </source>
</evidence>
<keyword evidence="3" id="KW-0812">Transmembrane</keyword>
<sequence length="400" mass="45589">MRSILLYYFKFLGSIFANAITTNYSQNDVIDFIETNVGSAVRIVEGVLLRHMIRVSRLPKKPKNGTHILYLIKKAEEIHEINYLDGLLGNHPNQRIIVAPLQSHGGRSSIEVRNISKSGIGLEITSMMANLLNLSIDVYKERDDNWGFIPEGYNNTSWSGLMSCVYKGEFDMGAPTFLMLHHRSKYFDFLYCFSSLRGGFYFNVKLDPDLLYNPFLIDSWLLIIFITMISIALVITLSSFMGNYLRTQSYSILLLSISLCFVILQAYYGGALTMFLSSKSKPAFQTIKEVIQDPKWTLLLRKGTENAFLRDIVSKIPEPAIIQYRNDVYAQPEKETVKVSNLNKQTFSGFSVVDPRTLHFNFLLQKKSPLNLHLCSCSHLCTRNGISPLTKNERLTKLTL</sequence>
<evidence type="ECO:0000313" key="8">
    <source>
        <dbReference type="EMBL" id="CAF2932411.1"/>
    </source>
</evidence>
<gene>
    <name evidence="8" type="ORF">LSAA_9315</name>
</gene>
<keyword evidence="7" id="KW-0325">Glycoprotein</keyword>
<evidence type="ECO:0000313" key="9">
    <source>
        <dbReference type="Proteomes" id="UP000675881"/>
    </source>
</evidence>